<evidence type="ECO:0000313" key="1">
    <source>
        <dbReference type="EMBL" id="CAL1674154.1"/>
    </source>
</evidence>
<dbReference type="Proteomes" id="UP001497644">
    <property type="component" value="Chromosome 1"/>
</dbReference>
<dbReference type="AlphaFoldDB" id="A0AAV2N2K7"/>
<dbReference type="EMBL" id="OZ034824">
    <property type="protein sequence ID" value="CAL1674154.1"/>
    <property type="molecule type" value="Genomic_DNA"/>
</dbReference>
<organism evidence="1 2">
    <name type="scientific">Lasius platythorax</name>
    <dbReference type="NCBI Taxonomy" id="488582"/>
    <lineage>
        <taxon>Eukaryota</taxon>
        <taxon>Metazoa</taxon>
        <taxon>Ecdysozoa</taxon>
        <taxon>Arthropoda</taxon>
        <taxon>Hexapoda</taxon>
        <taxon>Insecta</taxon>
        <taxon>Pterygota</taxon>
        <taxon>Neoptera</taxon>
        <taxon>Endopterygota</taxon>
        <taxon>Hymenoptera</taxon>
        <taxon>Apocrita</taxon>
        <taxon>Aculeata</taxon>
        <taxon>Formicoidea</taxon>
        <taxon>Formicidae</taxon>
        <taxon>Formicinae</taxon>
        <taxon>Lasius</taxon>
        <taxon>Lasius</taxon>
    </lineage>
</organism>
<name>A0AAV2N2K7_9HYME</name>
<sequence>MANGTNELFPIDTETLKDVVRGGVSVPQEGRKGESLTEVNKPHTTALGIYMRAYTQKPEKHLILPTAKYFSSRVK</sequence>
<evidence type="ECO:0000313" key="2">
    <source>
        <dbReference type="Proteomes" id="UP001497644"/>
    </source>
</evidence>
<accession>A0AAV2N2K7</accession>
<protein>
    <submittedName>
        <fullName evidence="1">Uncharacterized protein</fullName>
    </submittedName>
</protein>
<gene>
    <name evidence="1" type="ORF">LPLAT_LOCUS902</name>
</gene>
<keyword evidence="2" id="KW-1185">Reference proteome</keyword>
<proteinExistence type="predicted"/>
<reference evidence="1 2" key="1">
    <citation type="submission" date="2024-04" db="EMBL/GenBank/DDBJ databases">
        <authorList>
            <consortium name="Molecular Ecology Group"/>
        </authorList>
    </citation>
    <scope>NUCLEOTIDE SEQUENCE [LARGE SCALE GENOMIC DNA]</scope>
</reference>